<proteinExistence type="inferred from homology"/>
<keyword evidence="10" id="KW-1185">Reference proteome</keyword>
<evidence type="ECO:0000256" key="7">
    <source>
        <dbReference type="ARBA" id="ARBA00023136"/>
    </source>
</evidence>
<evidence type="ECO:0000256" key="4">
    <source>
        <dbReference type="ARBA" id="ARBA00022679"/>
    </source>
</evidence>
<evidence type="ECO:0000313" key="9">
    <source>
        <dbReference type="EMBL" id="ESO82404.1"/>
    </source>
</evidence>
<dbReference type="Proteomes" id="UP000030746">
    <property type="component" value="Unassembled WGS sequence"/>
</dbReference>
<dbReference type="OrthoDB" id="6054800at2759"/>
<organism evidence="9 10">
    <name type="scientific">Lottia gigantea</name>
    <name type="common">Giant owl limpet</name>
    <dbReference type="NCBI Taxonomy" id="225164"/>
    <lineage>
        <taxon>Eukaryota</taxon>
        <taxon>Metazoa</taxon>
        <taxon>Spiralia</taxon>
        <taxon>Lophotrochozoa</taxon>
        <taxon>Mollusca</taxon>
        <taxon>Gastropoda</taxon>
        <taxon>Patellogastropoda</taxon>
        <taxon>Lottioidea</taxon>
        <taxon>Lottiidae</taxon>
        <taxon>Lottia</taxon>
    </lineage>
</organism>
<evidence type="ECO:0000256" key="8">
    <source>
        <dbReference type="RuleBase" id="RU366017"/>
    </source>
</evidence>
<evidence type="ECO:0000256" key="1">
    <source>
        <dbReference type="ARBA" id="ARBA00004167"/>
    </source>
</evidence>
<reference evidence="9 10" key="1">
    <citation type="journal article" date="2013" name="Nature">
        <title>Insights into bilaterian evolution from three spiralian genomes.</title>
        <authorList>
            <person name="Simakov O."/>
            <person name="Marletaz F."/>
            <person name="Cho S.J."/>
            <person name="Edsinger-Gonzales E."/>
            <person name="Havlak P."/>
            <person name="Hellsten U."/>
            <person name="Kuo D.H."/>
            <person name="Larsson T."/>
            <person name="Lv J."/>
            <person name="Arendt D."/>
            <person name="Savage R."/>
            <person name="Osoegawa K."/>
            <person name="de Jong P."/>
            <person name="Grimwood J."/>
            <person name="Chapman J.A."/>
            <person name="Shapiro H."/>
            <person name="Aerts A."/>
            <person name="Otillar R.P."/>
            <person name="Terry A.Y."/>
            <person name="Boore J.L."/>
            <person name="Grigoriev I.V."/>
            <person name="Lindberg D.R."/>
            <person name="Seaver E.C."/>
            <person name="Weisblat D.A."/>
            <person name="Putnam N.H."/>
            <person name="Rokhsar D.S."/>
        </authorList>
    </citation>
    <scope>NUCLEOTIDE SEQUENCE [LARGE SCALE GENOMIC DNA]</scope>
</reference>
<dbReference type="GO" id="GO:0016757">
    <property type="term" value="F:glycosyltransferase activity"/>
    <property type="evidence" value="ECO:0007669"/>
    <property type="project" value="UniProtKB-UniRule"/>
</dbReference>
<keyword evidence="4 8" id="KW-0808">Transferase</keyword>
<evidence type="ECO:0000256" key="2">
    <source>
        <dbReference type="ARBA" id="ARBA00007647"/>
    </source>
</evidence>
<dbReference type="EMBL" id="KB203918">
    <property type="protein sequence ID" value="ESO82404.1"/>
    <property type="molecule type" value="Genomic_DNA"/>
</dbReference>
<comment type="similarity">
    <text evidence="2 8">Belongs to the glycosyltransferase 92 family.</text>
</comment>
<dbReference type="OMA" id="TINWVLQ"/>
<evidence type="ECO:0000313" key="10">
    <source>
        <dbReference type="Proteomes" id="UP000030746"/>
    </source>
</evidence>
<dbReference type="GO" id="GO:0005737">
    <property type="term" value="C:cytoplasm"/>
    <property type="evidence" value="ECO:0007669"/>
    <property type="project" value="TreeGrafter"/>
</dbReference>
<keyword evidence="7" id="KW-0472">Membrane</keyword>
<keyword evidence="5" id="KW-0812">Transmembrane</keyword>
<dbReference type="AlphaFoldDB" id="V4B292"/>
<dbReference type="Pfam" id="PF01697">
    <property type="entry name" value="Glyco_transf_92"/>
    <property type="match status" value="1"/>
</dbReference>
<dbReference type="InterPro" id="IPR008166">
    <property type="entry name" value="Glyco_transf_92"/>
</dbReference>
<gene>
    <name evidence="9" type="ORF">LOTGIDRAFT_170031</name>
</gene>
<protein>
    <recommendedName>
        <fullName evidence="8">Glycosyltransferase family 92 protein</fullName>
        <ecNumber evidence="8">2.4.1.-</ecNumber>
    </recommendedName>
</protein>
<dbReference type="KEGG" id="lgi:LOTGIDRAFT_170031"/>
<accession>V4B292</accession>
<comment type="subcellular location">
    <subcellularLocation>
        <location evidence="1">Membrane</location>
        <topology evidence="1">Single-pass membrane protein</topology>
    </subcellularLocation>
</comment>
<dbReference type="GeneID" id="20241302"/>
<evidence type="ECO:0000256" key="6">
    <source>
        <dbReference type="ARBA" id="ARBA00022989"/>
    </source>
</evidence>
<evidence type="ECO:0000256" key="5">
    <source>
        <dbReference type="ARBA" id="ARBA00022692"/>
    </source>
</evidence>
<dbReference type="PANTHER" id="PTHR21461:SF69">
    <property type="entry name" value="GLYCOSYLTRANSFERASE FAMILY 92 PROTEIN"/>
    <property type="match status" value="1"/>
</dbReference>
<dbReference type="GO" id="GO:0016020">
    <property type="term" value="C:membrane"/>
    <property type="evidence" value="ECO:0007669"/>
    <property type="project" value="UniProtKB-SubCell"/>
</dbReference>
<evidence type="ECO:0000256" key="3">
    <source>
        <dbReference type="ARBA" id="ARBA00022676"/>
    </source>
</evidence>
<dbReference type="CTD" id="20241302"/>
<dbReference type="EC" id="2.4.1.-" evidence="8"/>
<name>V4B292_LOTGI</name>
<dbReference type="PANTHER" id="PTHR21461">
    <property type="entry name" value="GLYCOSYLTRANSFERASE FAMILY 92 PROTEIN"/>
    <property type="match status" value="1"/>
</dbReference>
<dbReference type="HOGENOM" id="CLU_674917_0_0_1"/>
<keyword evidence="6" id="KW-1133">Transmembrane helix</keyword>
<keyword evidence="3 8" id="KW-0328">Glycosyltransferase</keyword>
<sequence length="408" mass="47177">MVRYRGYPGHILLTENSEDSTEKVLAYTRKIQNPNQPRLYPLKVPGLELYIYSAIPASRTTEGLDVRITAVNGEPYNPSVQCCFQFESGEIIIVDAMWKFHFGMGDYKSTVYSCKSLASEIPSVVSVSRNCSRTEGASVVVTRAEQPTGVLSVCVHAVYGYVNPELIVEWMEMLLLQGVQRVFVYPLNHTNMVDPRTLRALQYYSNRGLVTILPYTLTAYDKNPNRFQKTDGQMFSDEILPVYDCLSRSSKYTFTAIIDFDEFIIPESSPLHLLPVLDKLYKDYPNSAYFSLTIQNFVMNWTEMHKSDLIILRYLNRTHGLHDRVKLIHVQPRYHNVGMHTADLIKGYTRRKVSHSIVSVHHYTYCRNRWTTELCLRRFARYHDVGLLQVESQLRDRVNRVPKTLRHG</sequence>
<dbReference type="RefSeq" id="XP_009066908.1">
    <property type="nucleotide sequence ID" value="XM_009068660.1"/>
</dbReference>